<dbReference type="CDD" id="cd04301">
    <property type="entry name" value="NAT_SF"/>
    <property type="match status" value="1"/>
</dbReference>
<name>A0A6J4GPG0_9FLAO</name>
<evidence type="ECO:0000313" key="4">
    <source>
        <dbReference type="EMBL" id="CAA9199400.1"/>
    </source>
</evidence>
<evidence type="ECO:0000256" key="2">
    <source>
        <dbReference type="ARBA" id="ARBA00023315"/>
    </source>
</evidence>
<dbReference type="InterPro" id="IPR050832">
    <property type="entry name" value="Bact_Acetyltransf"/>
</dbReference>
<dbReference type="PANTHER" id="PTHR43877">
    <property type="entry name" value="AMINOALKYLPHOSPHONATE N-ACETYLTRANSFERASE-RELATED-RELATED"/>
    <property type="match status" value="1"/>
</dbReference>
<organism evidence="4 5">
    <name type="scientific">Flavobacterium bizetiae</name>
    <dbReference type="NCBI Taxonomy" id="2704140"/>
    <lineage>
        <taxon>Bacteria</taxon>
        <taxon>Pseudomonadati</taxon>
        <taxon>Bacteroidota</taxon>
        <taxon>Flavobacteriia</taxon>
        <taxon>Flavobacteriales</taxon>
        <taxon>Flavobacteriaceae</taxon>
        <taxon>Flavobacterium</taxon>
    </lineage>
</organism>
<dbReference type="InterPro" id="IPR016181">
    <property type="entry name" value="Acyl_CoA_acyltransferase"/>
</dbReference>
<dbReference type="Pfam" id="PF00583">
    <property type="entry name" value="Acetyltransf_1"/>
    <property type="match status" value="1"/>
</dbReference>
<evidence type="ECO:0000259" key="3">
    <source>
        <dbReference type="PROSITE" id="PS51186"/>
    </source>
</evidence>
<proteinExistence type="predicted"/>
<dbReference type="AlphaFoldDB" id="A0A6J4GPG0"/>
<evidence type="ECO:0000256" key="1">
    <source>
        <dbReference type="ARBA" id="ARBA00022679"/>
    </source>
</evidence>
<keyword evidence="2" id="KW-0012">Acyltransferase</keyword>
<dbReference type="EMBL" id="CADCSU010000097">
    <property type="protein sequence ID" value="CAA9199400.1"/>
    <property type="molecule type" value="Genomic_DNA"/>
</dbReference>
<dbReference type="InterPro" id="IPR000182">
    <property type="entry name" value="GNAT_dom"/>
</dbReference>
<keyword evidence="5" id="KW-1185">Reference proteome</keyword>
<gene>
    <name evidence="4" type="ORF">FLA105534_02589</name>
</gene>
<dbReference type="SUPFAM" id="SSF55729">
    <property type="entry name" value="Acyl-CoA N-acyltransferases (Nat)"/>
    <property type="match status" value="1"/>
</dbReference>
<dbReference type="RefSeq" id="WP_173971169.1">
    <property type="nucleotide sequence ID" value="NZ_CADCSU010000097.1"/>
</dbReference>
<feature type="domain" description="N-acetyltransferase" evidence="3">
    <location>
        <begin position="5"/>
        <end position="154"/>
    </location>
</feature>
<dbReference type="GO" id="GO:0016747">
    <property type="term" value="F:acyltransferase activity, transferring groups other than amino-acyl groups"/>
    <property type="evidence" value="ECO:0007669"/>
    <property type="project" value="InterPro"/>
</dbReference>
<accession>A0A6J4GPG0</accession>
<keyword evidence="1" id="KW-0808">Transferase</keyword>
<reference evidence="4 5" key="1">
    <citation type="submission" date="2020-02" db="EMBL/GenBank/DDBJ databases">
        <authorList>
            <person name="Criscuolo A."/>
        </authorList>
    </citation>
    <scope>NUCLEOTIDE SEQUENCE [LARGE SCALE GENOMIC DNA]</scope>
    <source>
        <strain evidence="4">CIP105534</strain>
    </source>
</reference>
<protein>
    <recommendedName>
        <fullName evidence="3">N-acetyltransferase domain-containing protein</fullName>
    </recommendedName>
</protein>
<sequence>MSTNLTFRLAKIEDLPEIISMLADDIYGASRENASTILSKKYLQAFRKIQEDPNQELTVAEINGDIVATFQLTFIQYLNFEGTLRAQIEAVRTRSDYRGQGIGTKVLTYAINRAKEKGCSLVQLTSDKRRTEALKFYEKLGFKASHEGFKLKLD</sequence>
<evidence type="ECO:0000313" key="5">
    <source>
        <dbReference type="Proteomes" id="UP000479938"/>
    </source>
</evidence>
<dbReference type="Gene3D" id="3.40.630.30">
    <property type="match status" value="1"/>
</dbReference>
<dbReference type="PROSITE" id="PS51186">
    <property type="entry name" value="GNAT"/>
    <property type="match status" value="1"/>
</dbReference>
<dbReference type="Proteomes" id="UP000479938">
    <property type="component" value="Unassembled WGS sequence"/>
</dbReference>